<dbReference type="Proteomes" id="UP000245207">
    <property type="component" value="Unassembled WGS sequence"/>
</dbReference>
<evidence type="ECO:0000256" key="3">
    <source>
        <dbReference type="ARBA" id="ARBA00023163"/>
    </source>
</evidence>
<evidence type="ECO:0000259" key="5">
    <source>
        <dbReference type="PROSITE" id="PS51005"/>
    </source>
</evidence>
<sequence>MGRVKRGRGEMRRAGGGYWKRSGSVKDIVCGGVEGVVIGVRKCFVFYLGEVGVGRSGVRTKWAEASYVLCRVFAKSHHRCNISNNVLKSSHENLKTVRHIGIQCDDTPSPIMTGSGMIKRSSIDSAENNGSKKICTPSGKISDGPPAAVQVRPNLIIPTDYMRTVYPTGNNSDFRDPWYLLAKGKSLCL</sequence>
<dbReference type="InterPro" id="IPR036093">
    <property type="entry name" value="NAC_dom_sf"/>
</dbReference>
<name>A0A2U1NGY7_ARTAN</name>
<dbReference type="Gene3D" id="2.170.150.80">
    <property type="entry name" value="NAC domain"/>
    <property type="match status" value="1"/>
</dbReference>
<organism evidence="6 7">
    <name type="scientific">Artemisia annua</name>
    <name type="common">Sweet wormwood</name>
    <dbReference type="NCBI Taxonomy" id="35608"/>
    <lineage>
        <taxon>Eukaryota</taxon>
        <taxon>Viridiplantae</taxon>
        <taxon>Streptophyta</taxon>
        <taxon>Embryophyta</taxon>
        <taxon>Tracheophyta</taxon>
        <taxon>Spermatophyta</taxon>
        <taxon>Magnoliopsida</taxon>
        <taxon>eudicotyledons</taxon>
        <taxon>Gunneridae</taxon>
        <taxon>Pentapetalae</taxon>
        <taxon>asterids</taxon>
        <taxon>campanulids</taxon>
        <taxon>Asterales</taxon>
        <taxon>Asteraceae</taxon>
        <taxon>Asteroideae</taxon>
        <taxon>Anthemideae</taxon>
        <taxon>Artemisiinae</taxon>
        <taxon>Artemisia</taxon>
    </lineage>
</organism>
<keyword evidence="3" id="KW-0804">Transcription</keyword>
<keyword evidence="1" id="KW-0805">Transcription regulation</keyword>
<evidence type="ECO:0000313" key="7">
    <source>
        <dbReference type="Proteomes" id="UP000245207"/>
    </source>
</evidence>
<comment type="caution">
    <text evidence="6">The sequence shown here is derived from an EMBL/GenBank/DDBJ whole genome shotgun (WGS) entry which is preliminary data.</text>
</comment>
<dbReference type="EMBL" id="PKPP01002850">
    <property type="protein sequence ID" value="PWA72738.1"/>
    <property type="molecule type" value="Genomic_DNA"/>
</dbReference>
<dbReference type="GO" id="GO:0003677">
    <property type="term" value="F:DNA binding"/>
    <property type="evidence" value="ECO:0007669"/>
    <property type="project" value="UniProtKB-KW"/>
</dbReference>
<proteinExistence type="predicted"/>
<protein>
    <submittedName>
        <fullName evidence="6">No apical meristem (NAM) protein</fullName>
    </submittedName>
</protein>
<evidence type="ECO:0000256" key="4">
    <source>
        <dbReference type="ARBA" id="ARBA00023242"/>
    </source>
</evidence>
<evidence type="ECO:0000256" key="1">
    <source>
        <dbReference type="ARBA" id="ARBA00023015"/>
    </source>
</evidence>
<dbReference type="GO" id="GO:0006355">
    <property type="term" value="P:regulation of DNA-templated transcription"/>
    <property type="evidence" value="ECO:0007669"/>
    <property type="project" value="InterPro"/>
</dbReference>
<evidence type="ECO:0000313" key="6">
    <source>
        <dbReference type="EMBL" id="PWA72738.1"/>
    </source>
</evidence>
<keyword evidence="4" id="KW-0539">Nucleus</keyword>
<keyword evidence="2" id="KW-0238">DNA-binding</keyword>
<dbReference type="SUPFAM" id="SSF101941">
    <property type="entry name" value="NAC domain"/>
    <property type="match status" value="1"/>
</dbReference>
<dbReference type="AlphaFoldDB" id="A0A2U1NGY7"/>
<dbReference type="OrthoDB" id="1674324at2759"/>
<keyword evidence="7" id="KW-1185">Reference proteome</keyword>
<evidence type="ECO:0000256" key="2">
    <source>
        <dbReference type="ARBA" id="ARBA00023125"/>
    </source>
</evidence>
<dbReference type="InterPro" id="IPR003441">
    <property type="entry name" value="NAC-dom"/>
</dbReference>
<gene>
    <name evidence="6" type="ORF">CTI12_AA266150</name>
</gene>
<feature type="domain" description="NAC" evidence="5">
    <location>
        <begin position="1"/>
        <end position="85"/>
    </location>
</feature>
<dbReference type="Pfam" id="PF02365">
    <property type="entry name" value="NAM"/>
    <property type="match status" value="1"/>
</dbReference>
<accession>A0A2U1NGY7</accession>
<reference evidence="6 7" key="1">
    <citation type="journal article" date="2018" name="Mol. Plant">
        <title>The genome of Artemisia annua provides insight into the evolution of Asteraceae family and artemisinin biosynthesis.</title>
        <authorList>
            <person name="Shen Q."/>
            <person name="Zhang L."/>
            <person name="Liao Z."/>
            <person name="Wang S."/>
            <person name="Yan T."/>
            <person name="Shi P."/>
            <person name="Liu M."/>
            <person name="Fu X."/>
            <person name="Pan Q."/>
            <person name="Wang Y."/>
            <person name="Lv Z."/>
            <person name="Lu X."/>
            <person name="Zhang F."/>
            <person name="Jiang W."/>
            <person name="Ma Y."/>
            <person name="Chen M."/>
            <person name="Hao X."/>
            <person name="Li L."/>
            <person name="Tang Y."/>
            <person name="Lv G."/>
            <person name="Zhou Y."/>
            <person name="Sun X."/>
            <person name="Brodelius P.E."/>
            <person name="Rose J.K.C."/>
            <person name="Tang K."/>
        </authorList>
    </citation>
    <scope>NUCLEOTIDE SEQUENCE [LARGE SCALE GENOMIC DNA]</scope>
    <source>
        <strain evidence="7">cv. Huhao1</strain>
        <tissue evidence="6">Leaf</tissue>
    </source>
</reference>
<dbReference type="PROSITE" id="PS51005">
    <property type="entry name" value="NAC"/>
    <property type="match status" value="1"/>
</dbReference>